<name>A0A0K0DK38_ANGCA</name>
<dbReference type="WBParaSite" id="ACAC_0001184201-mRNA-1">
    <property type="protein sequence ID" value="ACAC_0001184201-mRNA-1"/>
    <property type="gene ID" value="ACAC_0001184201"/>
</dbReference>
<evidence type="ECO:0000256" key="1">
    <source>
        <dbReference type="SAM" id="MobiDB-lite"/>
    </source>
</evidence>
<dbReference type="Proteomes" id="UP000035642">
    <property type="component" value="Unassembled WGS sequence"/>
</dbReference>
<feature type="region of interest" description="Disordered" evidence="1">
    <location>
        <begin position="80"/>
        <end position="103"/>
    </location>
</feature>
<reference evidence="3" key="2">
    <citation type="submission" date="2017-02" db="UniProtKB">
        <authorList>
            <consortium name="WormBaseParasite"/>
        </authorList>
    </citation>
    <scope>IDENTIFICATION</scope>
</reference>
<evidence type="ECO:0000313" key="2">
    <source>
        <dbReference type="Proteomes" id="UP000035642"/>
    </source>
</evidence>
<accession>A0A0K0DK38</accession>
<sequence>MGDQIACKYWIAQKKICSEGRNTICQSPAPLEEVEEVMFTAISTSQAPPLASSESDSDTQLELELSLENRSRIALMSSGYGSSLASSESDPETNEQVGGTGPDRFRTESIWIVIFWIKALSRTGEDKISEPVS</sequence>
<organism evidence="2 3">
    <name type="scientific">Angiostrongylus cantonensis</name>
    <name type="common">Rat lungworm</name>
    <dbReference type="NCBI Taxonomy" id="6313"/>
    <lineage>
        <taxon>Eukaryota</taxon>
        <taxon>Metazoa</taxon>
        <taxon>Ecdysozoa</taxon>
        <taxon>Nematoda</taxon>
        <taxon>Chromadorea</taxon>
        <taxon>Rhabditida</taxon>
        <taxon>Rhabditina</taxon>
        <taxon>Rhabditomorpha</taxon>
        <taxon>Strongyloidea</taxon>
        <taxon>Metastrongylidae</taxon>
        <taxon>Angiostrongylus</taxon>
    </lineage>
</organism>
<protein>
    <submittedName>
        <fullName evidence="3">Uncharacterized protein</fullName>
    </submittedName>
</protein>
<keyword evidence="2" id="KW-1185">Reference proteome</keyword>
<evidence type="ECO:0000313" key="3">
    <source>
        <dbReference type="WBParaSite" id="ACAC_0001184201-mRNA-1"/>
    </source>
</evidence>
<dbReference type="AlphaFoldDB" id="A0A0K0DK38"/>
<proteinExistence type="predicted"/>
<reference evidence="2" key="1">
    <citation type="submission" date="2012-09" db="EMBL/GenBank/DDBJ databases">
        <authorList>
            <person name="Martin A.A."/>
        </authorList>
    </citation>
    <scope>NUCLEOTIDE SEQUENCE</scope>
</reference>